<name>A0AC61QWA2_9FIRM</name>
<keyword evidence="2" id="KW-1185">Reference proteome</keyword>
<evidence type="ECO:0000313" key="2">
    <source>
        <dbReference type="Proteomes" id="UP000307720"/>
    </source>
</evidence>
<reference evidence="1" key="1">
    <citation type="submission" date="2019-04" db="EMBL/GenBank/DDBJ databases">
        <title>Microbes associate with the intestines of laboratory mice.</title>
        <authorList>
            <person name="Navarre W."/>
            <person name="Wong E."/>
            <person name="Huang K."/>
            <person name="Tropini C."/>
            <person name="Ng K."/>
            <person name="Yu B."/>
        </authorList>
    </citation>
    <scope>NUCLEOTIDE SEQUENCE</scope>
    <source>
        <strain evidence="1">NM72_1-8</strain>
    </source>
</reference>
<evidence type="ECO:0000313" key="1">
    <source>
        <dbReference type="EMBL" id="TGX96844.1"/>
    </source>
</evidence>
<protein>
    <submittedName>
        <fullName evidence="1">Uncharacterized protein</fullName>
    </submittedName>
</protein>
<proteinExistence type="predicted"/>
<comment type="caution">
    <text evidence="1">The sequence shown here is derived from an EMBL/GenBank/DDBJ whole genome shotgun (WGS) entry which is preliminary data.</text>
</comment>
<organism evidence="1 2">
    <name type="scientific">Hominisplanchenecus murintestinalis</name>
    <dbReference type="NCBI Taxonomy" id="2941517"/>
    <lineage>
        <taxon>Bacteria</taxon>
        <taxon>Bacillati</taxon>
        <taxon>Bacillota</taxon>
        <taxon>Clostridia</taxon>
        <taxon>Lachnospirales</taxon>
        <taxon>Lachnospiraceae</taxon>
        <taxon>Hominisplanchenecus</taxon>
    </lineage>
</organism>
<accession>A0AC61QWA2</accession>
<gene>
    <name evidence="1" type="ORF">E5357_14735</name>
</gene>
<dbReference type="EMBL" id="SRZB01000045">
    <property type="protein sequence ID" value="TGX96844.1"/>
    <property type="molecule type" value="Genomic_DNA"/>
</dbReference>
<dbReference type="Proteomes" id="UP000307720">
    <property type="component" value="Unassembled WGS sequence"/>
</dbReference>
<sequence>MTPAQRLINNQGILFKIERNGSVISELKGTQNYEPSTSKRFVGFMPGSDVQPGDRLINPANERLFVYDTLTDFLNNKMNQLKAYYQTVAEYNSKTNADAKYMFNIGSANNSVIGTQNTVTMNPNSSLQQIRERINSSNSETRDELQQIIPLLEMIINNQVPVQKGLLLKLADAVQKNSWIAGPMASIILDWLLAQFH</sequence>